<evidence type="ECO:0000313" key="11">
    <source>
        <dbReference type="EMBL" id="CAD6992001.1"/>
    </source>
</evidence>
<evidence type="ECO:0000256" key="5">
    <source>
        <dbReference type="ARBA" id="ARBA00022725"/>
    </source>
</evidence>
<organism evidence="11 12">
    <name type="scientific">Ceratitis capitata</name>
    <name type="common">Mediterranean fruit fly</name>
    <name type="synonym">Tephritis capitata</name>
    <dbReference type="NCBI Taxonomy" id="7213"/>
    <lineage>
        <taxon>Eukaryota</taxon>
        <taxon>Metazoa</taxon>
        <taxon>Ecdysozoa</taxon>
        <taxon>Arthropoda</taxon>
        <taxon>Hexapoda</taxon>
        <taxon>Insecta</taxon>
        <taxon>Pterygota</taxon>
        <taxon>Neoptera</taxon>
        <taxon>Endopterygota</taxon>
        <taxon>Diptera</taxon>
        <taxon>Brachycera</taxon>
        <taxon>Muscomorpha</taxon>
        <taxon>Tephritoidea</taxon>
        <taxon>Tephritidae</taxon>
        <taxon>Ceratitis</taxon>
        <taxon>Ceratitis</taxon>
    </lineage>
</organism>
<reference evidence="11" key="1">
    <citation type="submission" date="2020-11" db="EMBL/GenBank/DDBJ databases">
        <authorList>
            <person name="Whitehead M."/>
        </authorList>
    </citation>
    <scope>NUCLEOTIDE SEQUENCE</scope>
    <source>
        <strain evidence="11">EGII</strain>
    </source>
</reference>
<sequence>MEYIFGRRRLVVKSGTNDSFELLFLIWKIIGVEHSRSYGFFQLFHVFCCWALLLYSPAAYNMGFLRALKTLPMASALNILQTDINVSILLFKVVIIKFHLKRLRSLRDIFKRLDERYHNPEERAQIDESVAICRRIIYIYIFVYFTFAFLSWITAIMAGELIYSLWLPFVELIPHQGWQYWARFSVEAFYLYFLILVCLICDVYPAVYIRAIRTHVHLLAGRISRLGSNPDLSAEENHQELVDCILSHQELMRVVEVVSAVTSLTLFLQFTVAAMILCVCMLNALIFADRAGQIMTVGYYMGVLLQTGGACFQASMLEAECVKLPLAIFHCQWLNLDRHSRSLLTFFMQRAQSKGNPLKFTPDVLALSTNNE</sequence>
<keyword evidence="3 10" id="KW-0716">Sensory transduction</keyword>
<evidence type="ECO:0000256" key="1">
    <source>
        <dbReference type="ARBA" id="ARBA00004651"/>
    </source>
</evidence>
<feature type="transmembrane region" description="Helical" evidence="10">
    <location>
        <begin position="79"/>
        <end position="100"/>
    </location>
</feature>
<dbReference type="InterPro" id="IPR004117">
    <property type="entry name" value="7tm6_olfct_rcpt"/>
</dbReference>
<dbReference type="Proteomes" id="UP000606786">
    <property type="component" value="Unassembled WGS sequence"/>
</dbReference>
<dbReference type="OrthoDB" id="6604226at2759"/>
<evidence type="ECO:0000256" key="9">
    <source>
        <dbReference type="ARBA" id="ARBA00023224"/>
    </source>
</evidence>
<feature type="transmembrane region" description="Helical" evidence="10">
    <location>
        <begin position="257"/>
        <end position="286"/>
    </location>
</feature>
<keyword evidence="2" id="KW-1003">Cell membrane</keyword>
<keyword evidence="9 10" id="KW-0807">Transducer</keyword>
<keyword evidence="6 10" id="KW-1133">Transmembrane helix</keyword>
<dbReference type="GO" id="GO:0004984">
    <property type="term" value="F:olfactory receptor activity"/>
    <property type="evidence" value="ECO:0007669"/>
    <property type="project" value="InterPro"/>
</dbReference>
<keyword evidence="5 10" id="KW-0552">Olfaction</keyword>
<comment type="subcellular location">
    <subcellularLocation>
        <location evidence="1 10">Cell membrane</location>
        <topology evidence="1 10">Multi-pass membrane protein</topology>
    </subcellularLocation>
</comment>
<keyword evidence="7 10" id="KW-0472">Membrane</keyword>
<evidence type="ECO:0000256" key="8">
    <source>
        <dbReference type="ARBA" id="ARBA00023170"/>
    </source>
</evidence>
<proteinExistence type="inferred from homology"/>
<dbReference type="GO" id="GO:0007165">
    <property type="term" value="P:signal transduction"/>
    <property type="evidence" value="ECO:0007669"/>
    <property type="project" value="UniProtKB-KW"/>
</dbReference>
<evidence type="ECO:0000256" key="4">
    <source>
        <dbReference type="ARBA" id="ARBA00022692"/>
    </source>
</evidence>
<comment type="caution">
    <text evidence="10">Lacks conserved residue(s) required for the propagation of feature annotation.</text>
</comment>
<keyword evidence="4 10" id="KW-0812">Transmembrane</keyword>
<evidence type="ECO:0000256" key="6">
    <source>
        <dbReference type="ARBA" id="ARBA00022989"/>
    </source>
</evidence>
<dbReference type="PANTHER" id="PTHR21137:SF35">
    <property type="entry name" value="ODORANT RECEPTOR 19A-RELATED"/>
    <property type="match status" value="1"/>
</dbReference>
<keyword evidence="8 10" id="KW-0675">Receptor</keyword>
<dbReference type="Pfam" id="PF02949">
    <property type="entry name" value="7tm_6"/>
    <property type="match status" value="1"/>
</dbReference>
<comment type="caution">
    <text evidence="11">The sequence shown here is derived from an EMBL/GenBank/DDBJ whole genome shotgun (WGS) entry which is preliminary data.</text>
</comment>
<evidence type="ECO:0000256" key="2">
    <source>
        <dbReference type="ARBA" id="ARBA00022475"/>
    </source>
</evidence>
<keyword evidence="12" id="KW-1185">Reference proteome</keyword>
<dbReference type="PANTHER" id="PTHR21137">
    <property type="entry name" value="ODORANT RECEPTOR"/>
    <property type="match status" value="1"/>
</dbReference>
<dbReference type="AlphaFoldDB" id="A0A811U0E8"/>
<evidence type="ECO:0000313" key="12">
    <source>
        <dbReference type="Proteomes" id="UP000606786"/>
    </source>
</evidence>
<dbReference type="GO" id="GO:0005549">
    <property type="term" value="F:odorant binding"/>
    <property type="evidence" value="ECO:0007669"/>
    <property type="project" value="InterPro"/>
</dbReference>
<protein>
    <recommendedName>
        <fullName evidence="10">Odorant receptor</fullName>
    </recommendedName>
</protein>
<feature type="transmembrane region" description="Helical" evidence="10">
    <location>
        <begin position="38"/>
        <end position="59"/>
    </location>
</feature>
<evidence type="ECO:0000256" key="3">
    <source>
        <dbReference type="ARBA" id="ARBA00022606"/>
    </source>
</evidence>
<name>A0A811U0E8_CERCA</name>
<feature type="transmembrane region" description="Helical" evidence="10">
    <location>
        <begin position="137"/>
        <end position="169"/>
    </location>
</feature>
<accession>A0A811U0E8</accession>
<dbReference type="EMBL" id="CAJHJT010000001">
    <property type="protein sequence ID" value="CAD6992001.1"/>
    <property type="molecule type" value="Genomic_DNA"/>
</dbReference>
<comment type="similarity">
    <text evidence="10">Belongs to the insect chemoreceptor superfamily. Heteromeric odorant receptor channel (TC 1.A.69) family.</text>
</comment>
<gene>
    <name evidence="11" type="ORF">CCAP1982_LOCUS887</name>
</gene>
<evidence type="ECO:0000256" key="10">
    <source>
        <dbReference type="RuleBase" id="RU351113"/>
    </source>
</evidence>
<dbReference type="GO" id="GO:0005886">
    <property type="term" value="C:plasma membrane"/>
    <property type="evidence" value="ECO:0007669"/>
    <property type="project" value="UniProtKB-SubCell"/>
</dbReference>
<evidence type="ECO:0000256" key="7">
    <source>
        <dbReference type="ARBA" id="ARBA00023136"/>
    </source>
</evidence>
<feature type="transmembrane region" description="Helical" evidence="10">
    <location>
        <begin position="189"/>
        <end position="209"/>
    </location>
</feature>